<dbReference type="GO" id="GO:0044780">
    <property type="term" value="P:bacterial-type flagellum assembly"/>
    <property type="evidence" value="ECO:0007669"/>
    <property type="project" value="UniProtKB-UniRule"/>
</dbReference>
<gene>
    <name evidence="11" type="primary">fliR</name>
    <name evidence="11" type="ORF">IDH41_19250</name>
</gene>
<keyword evidence="11" id="KW-0966">Cell projection</keyword>
<comment type="subcellular location">
    <subcellularLocation>
        <location evidence="10">Cell membrane</location>
        <topology evidence="10">Multi-pass membrane protein</topology>
    </subcellularLocation>
    <subcellularLocation>
        <location evidence="10">Bacterial flagellum basal body</location>
    </subcellularLocation>
</comment>
<evidence type="ECO:0000256" key="4">
    <source>
        <dbReference type="ARBA" id="ARBA00022475"/>
    </source>
</evidence>
<evidence type="ECO:0000313" key="11">
    <source>
        <dbReference type="EMBL" id="MBD2870724.1"/>
    </source>
</evidence>
<evidence type="ECO:0000256" key="6">
    <source>
        <dbReference type="ARBA" id="ARBA00022989"/>
    </source>
</evidence>
<comment type="similarity">
    <text evidence="2 10">Belongs to the FliR/MopE/SpaR family.</text>
</comment>
<dbReference type="InterPro" id="IPR002010">
    <property type="entry name" value="T3SS_IM_R"/>
</dbReference>
<dbReference type="GO" id="GO:0009425">
    <property type="term" value="C:bacterial-type flagellum basal body"/>
    <property type="evidence" value="ECO:0007669"/>
    <property type="project" value="UniProtKB-SubCell"/>
</dbReference>
<feature type="transmembrane region" description="Helical" evidence="10">
    <location>
        <begin position="65"/>
        <end position="87"/>
    </location>
</feature>
<dbReference type="RefSeq" id="WP_190863896.1">
    <property type="nucleotide sequence ID" value="NZ_JACXIY010000023.1"/>
</dbReference>
<keyword evidence="7 10" id="KW-0472">Membrane</keyword>
<keyword evidence="8 10" id="KW-0975">Bacterial flagellum</keyword>
<protein>
    <recommendedName>
        <fullName evidence="3 9">Flagellar biosynthetic protein FliR</fullName>
    </recommendedName>
</protein>
<keyword evidence="4 10" id="KW-1003">Cell membrane</keyword>
<evidence type="ECO:0000256" key="3">
    <source>
        <dbReference type="ARBA" id="ARBA00021717"/>
    </source>
</evidence>
<accession>A0A927H8K9</accession>
<dbReference type="Pfam" id="PF01311">
    <property type="entry name" value="Bac_export_1"/>
    <property type="match status" value="1"/>
</dbReference>
<feature type="transmembrane region" description="Helical" evidence="10">
    <location>
        <begin position="35"/>
        <end position="53"/>
    </location>
</feature>
<evidence type="ECO:0000256" key="7">
    <source>
        <dbReference type="ARBA" id="ARBA00023136"/>
    </source>
</evidence>
<dbReference type="EMBL" id="JACXIY010000023">
    <property type="protein sequence ID" value="MBD2870724.1"/>
    <property type="molecule type" value="Genomic_DNA"/>
</dbReference>
<dbReference type="AlphaFoldDB" id="A0A927H8K9"/>
<dbReference type="InterPro" id="IPR006303">
    <property type="entry name" value="FliR"/>
</dbReference>
<evidence type="ECO:0000313" key="12">
    <source>
        <dbReference type="Proteomes" id="UP000632125"/>
    </source>
</evidence>
<feature type="transmembrane region" description="Helical" evidence="10">
    <location>
        <begin position="215"/>
        <end position="239"/>
    </location>
</feature>
<evidence type="ECO:0000256" key="5">
    <source>
        <dbReference type="ARBA" id="ARBA00022692"/>
    </source>
</evidence>
<keyword evidence="5 10" id="KW-0812">Transmembrane</keyword>
<evidence type="ECO:0000256" key="8">
    <source>
        <dbReference type="ARBA" id="ARBA00023143"/>
    </source>
</evidence>
<evidence type="ECO:0000256" key="2">
    <source>
        <dbReference type="ARBA" id="ARBA00009772"/>
    </source>
</evidence>
<keyword evidence="11" id="KW-0969">Cilium</keyword>
<feature type="transmembrane region" description="Helical" evidence="10">
    <location>
        <begin position="7"/>
        <end position="29"/>
    </location>
</feature>
<dbReference type="Proteomes" id="UP000632125">
    <property type="component" value="Unassembled WGS sequence"/>
</dbReference>
<sequence>MNAIVQGFPIFLLIFCRITAFFVVAPVFSSRGVPNMFKIGLGFFISFIVFLTYGMKQTIVPDAEYVLLVLREVLLGILMGYVVYLFFTVVQTAGAFMDLQVGFAMANIVDPHTGTAAPLLGNFKYMLIIVIFLMMNGHHFLLTGLMDSYEWMPLSNELFGRLMSGSVTDFLARTVGNTFLLAIQVAAPLIVAMFLADVGLGFLTKTAPQYNVFVIGIPLKLIIGMILLILLMPGLAGIFEKLFSIMFESLEQLFGIVQGPPPPEG</sequence>
<keyword evidence="11" id="KW-0282">Flagellum</keyword>
<feature type="transmembrane region" description="Helical" evidence="10">
    <location>
        <begin position="125"/>
        <end position="149"/>
    </location>
</feature>
<evidence type="ECO:0000256" key="9">
    <source>
        <dbReference type="NCBIfam" id="TIGR01400"/>
    </source>
</evidence>
<reference evidence="11" key="1">
    <citation type="submission" date="2020-09" db="EMBL/GenBank/DDBJ databases">
        <title>A novel bacterium of genus Paenibacillus, isolated from South China Sea.</title>
        <authorList>
            <person name="Huang H."/>
            <person name="Mo K."/>
            <person name="Hu Y."/>
        </authorList>
    </citation>
    <scope>NUCLEOTIDE SEQUENCE</scope>
    <source>
        <strain evidence="11">IB182493</strain>
    </source>
</reference>
<dbReference type="GO" id="GO:0006605">
    <property type="term" value="P:protein targeting"/>
    <property type="evidence" value="ECO:0007669"/>
    <property type="project" value="UniProtKB-UniRule"/>
</dbReference>
<name>A0A927H8K9_9BACL</name>
<keyword evidence="6 10" id="KW-1133">Transmembrane helix</keyword>
<evidence type="ECO:0000256" key="10">
    <source>
        <dbReference type="RuleBase" id="RU362071"/>
    </source>
</evidence>
<proteinExistence type="inferred from homology"/>
<dbReference type="PANTHER" id="PTHR30065">
    <property type="entry name" value="FLAGELLAR BIOSYNTHETIC PROTEIN FLIR"/>
    <property type="match status" value="1"/>
</dbReference>
<dbReference type="PRINTS" id="PR00953">
    <property type="entry name" value="TYPE3IMRPROT"/>
</dbReference>
<dbReference type="PANTHER" id="PTHR30065:SF1">
    <property type="entry name" value="SURFACE PRESENTATION OF ANTIGENS PROTEIN SPAR"/>
    <property type="match status" value="1"/>
</dbReference>
<keyword evidence="12" id="KW-1185">Reference proteome</keyword>
<feature type="transmembrane region" description="Helical" evidence="10">
    <location>
        <begin position="170"/>
        <end position="195"/>
    </location>
</feature>
<dbReference type="NCBIfam" id="TIGR01400">
    <property type="entry name" value="fliR"/>
    <property type="match status" value="1"/>
</dbReference>
<comment type="function">
    <text evidence="1 10">Role in flagellar biosynthesis.</text>
</comment>
<comment type="caution">
    <text evidence="11">The sequence shown here is derived from an EMBL/GenBank/DDBJ whole genome shotgun (WGS) entry which is preliminary data.</text>
</comment>
<evidence type="ECO:0000256" key="1">
    <source>
        <dbReference type="ARBA" id="ARBA00002578"/>
    </source>
</evidence>
<organism evidence="11 12">
    <name type="scientific">Paenibacillus arenilitoris</name>
    <dbReference type="NCBI Taxonomy" id="2772299"/>
    <lineage>
        <taxon>Bacteria</taxon>
        <taxon>Bacillati</taxon>
        <taxon>Bacillota</taxon>
        <taxon>Bacilli</taxon>
        <taxon>Bacillales</taxon>
        <taxon>Paenibacillaceae</taxon>
        <taxon>Paenibacillus</taxon>
    </lineage>
</organism>
<dbReference type="GO" id="GO:0005886">
    <property type="term" value="C:plasma membrane"/>
    <property type="evidence" value="ECO:0007669"/>
    <property type="project" value="UniProtKB-SubCell"/>
</dbReference>